<evidence type="ECO:0000256" key="5">
    <source>
        <dbReference type="ARBA" id="ARBA00022764"/>
    </source>
</evidence>
<comment type="subcellular location">
    <subcellularLocation>
        <location evidence="1">Periplasm</location>
    </subcellularLocation>
</comment>
<protein>
    <submittedName>
        <fullName evidence="8">Uncharacterized protein</fullName>
    </submittedName>
</protein>
<dbReference type="SUPFAM" id="SSF50969">
    <property type="entry name" value="YVTN repeat-like/Quinoprotein amine dehydrogenase"/>
    <property type="match status" value="1"/>
</dbReference>
<name>A0A381RZS6_9ZZZZ</name>
<dbReference type="Pfam" id="PF06433">
    <property type="entry name" value="Me-amine-dh_H"/>
    <property type="match status" value="1"/>
</dbReference>
<dbReference type="InterPro" id="IPR011044">
    <property type="entry name" value="Quino_amine_DH_bsu"/>
</dbReference>
<evidence type="ECO:0000256" key="6">
    <source>
        <dbReference type="ARBA" id="ARBA00022982"/>
    </source>
</evidence>
<keyword evidence="3" id="KW-0813">Transport</keyword>
<keyword evidence="7" id="KW-0560">Oxidoreductase</keyword>
<gene>
    <name evidence="8" type="ORF">METZ01_LOCUS49495</name>
</gene>
<dbReference type="AlphaFoldDB" id="A0A381RZS6"/>
<accession>A0A381RZS6</accession>
<evidence type="ECO:0000256" key="1">
    <source>
        <dbReference type="ARBA" id="ARBA00004418"/>
    </source>
</evidence>
<dbReference type="Gene3D" id="2.130.10.10">
    <property type="entry name" value="YVTN repeat-like/Quinoprotein amine dehydrogenase"/>
    <property type="match status" value="1"/>
</dbReference>
<dbReference type="InterPro" id="IPR009451">
    <property type="entry name" value="Metamine_DH_Hvc"/>
</dbReference>
<dbReference type="EMBL" id="UINC01002434">
    <property type="protein sequence ID" value="SUZ96641.1"/>
    <property type="molecule type" value="Genomic_DNA"/>
</dbReference>
<evidence type="ECO:0000256" key="2">
    <source>
        <dbReference type="ARBA" id="ARBA00010548"/>
    </source>
</evidence>
<evidence type="ECO:0000256" key="3">
    <source>
        <dbReference type="ARBA" id="ARBA00022448"/>
    </source>
</evidence>
<evidence type="ECO:0000313" key="8">
    <source>
        <dbReference type="EMBL" id="SUZ96641.1"/>
    </source>
</evidence>
<proteinExistence type="inferred from homology"/>
<keyword evidence="4" id="KW-0732">Signal</keyword>
<dbReference type="GO" id="GO:0042597">
    <property type="term" value="C:periplasmic space"/>
    <property type="evidence" value="ECO:0007669"/>
    <property type="project" value="UniProtKB-SubCell"/>
</dbReference>
<reference evidence="8" key="1">
    <citation type="submission" date="2018-05" db="EMBL/GenBank/DDBJ databases">
        <authorList>
            <person name="Lanie J.A."/>
            <person name="Ng W.-L."/>
            <person name="Kazmierczak K.M."/>
            <person name="Andrzejewski T.M."/>
            <person name="Davidsen T.M."/>
            <person name="Wayne K.J."/>
            <person name="Tettelin H."/>
            <person name="Glass J.I."/>
            <person name="Rusch D."/>
            <person name="Podicherti R."/>
            <person name="Tsui H.-C.T."/>
            <person name="Winkler M.E."/>
        </authorList>
    </citation>
    <scope>NUCLEOTIDE SEQUENCE</scope>
</reference>
<evidence type="ECO:0000256" key="4">
    <source>
        <dbReference type="ARBA" id="ARBA00022729"/>
    </source>
</evidence>
<dbReference type="GO" id="GO:0030058">
    <property type="term" value="F:aliphatic amine dehydrogenase activity"/>
    <property type="evidence" value="ECO:0007669"/>
    <property type="project" value="InterPro"/>
</dbReference>
<keyword evidence="5" id="KW-0574">Periplasm</keyword>
<keyword evidence="6" id="KW-0249">Electron transport</keyword>
<sequence>MIRTAVLLLFLTVGTNADVQPETVGETLLTEPQDTWFIAKGTLGPGYIFDGQDGTMKGLLSLSPWTPSVVRHPDRAELYAAEVHYSRTYRGKRTDIVSVVDHATLTPVAEIPIPNKIASLTFPRYLSLLSDRRLLTVFNMTPAQSVSIVDTQSRSFVTELSTPGCALTMPVENRGFLMLCGDGTLQLVRLDSTGHEVSRVRSGAFFSVEDDPVFDQPISFGDSWQFISFEGLVYEASVDGDIISVTEPWSVMSDEDVGWRVGGRQIIAVNEAHDLLAVMVHQGGIDTHEDPGTESWIFDRSSKRRIARVQVDAPINSMLVTAGDNPLLIASRALEPVVDVYDIITTKKQRSINAGEVVGLLLPY</sequence>
<organism evidence="8">
    <name type="scientific">marine metagenome</name>
    <dbReference type="NCBI Taxonomy" id="408172"/>
    <lineage>
        <taxon>unclassified sequences</taxon>
        <taxon>metagenomes</taxon>
        <taxon>ecological metagenomes</taxon>
    </lineage>
</organism>
<comment type="similarity">
    <text evidence="2">Belongs to the aromatic amine dehydrogenase heavy chain family.</text>
</comment>
<evidence type="ECO:0000256" key="7">
    <source>
        <dbReference type="ARBA" id="ARBA00023002"/>
    </source>
</evidence>
<dbReference type="InterPro" id="IPR015943">
    <property type="entry name" value="WD40/YVTN_repeat-like_dom_sf"/>
</dbReference>